<dbReference type="GO" id="GO:0003688">
    <property type="term" value="F:DNA replication origin binding"/>
    <property type="evidence" value="ECO:0007669"/>
    <property type="project" value="TreeGrafter"/>
</dbReference>
<comment type="subcellular location">
    <subcellularLocation>
        <location evidence="1">Nucleus</location>
    </subcellularLocation>
</comment>
<feature type="compositionally biased region" description="Polar residues" evidence="6">
    <location>
        <begin position="455"/>
        <end position="472"/>
    </location>
</feature>
<keyword evidence="5" id="KW-0539">Nucleus</keyword>
<dbReference type="Proteomes" id="UP000327013">
    <property type="component" value="Unassembled WGS sequence"/>
</dbReference>
<evidence type="ECO:0000313" key="10">
    <source>
        <dbReference type="Proteomes" id="UP000327013"/>
    </source>
</evidence>
<accession>A0A5N6L1D7</accession>
<organism evidence="9 10">
    <name type="scientific">Carpinus fangiana</name>
    <dbReference type="NCBI Taxonomy" id="176857"/>
    <lineage>
        <taxon>Eukaryota</taxon>
        <taxon>Viridiplantae</taxon>
        <taxon>Streptophyta</taxon>
        <taxon>Embryophyta</taxon>
        <taxon>Tracheophyta</taxon>
        <taxon>Spermatophyta</taxon>
        <taxon>Magnoliopsida</taxon>
        <taxon>eudicotyledons</taxon>
        <taxon>Gunneridae</taxon>
        <taxon>Pentapetalae</taxon>
        <taxon>rosids</taxon>
        <taxon>fabids</taxon>
        <taxon>Fagales</taxon>
        <taxon>Betulaceae</taxon>
        <taxon>Carpinus</taxon>
    </lineage>
</organism>
<dbReference type="InterPro" id="IPR045667">
    <property type="entry name" value="ORC3_N"/>
</dbReference>
<evidence type="ECO:0000256" key="6">
    <source>
        <dbReference type="SAM" id="MobiDB-lite"/>
    </source>
</evidence>
<dbReference type="GO" id="GO:0031261">
    <property type="term" value="C:DNA replication preinitiation complex"/>
    <property type="evidence" value="ECO:0007669"/>
    <property type="project" value="TreeGrafter"/>
</dbReference>
<dbReference type="InterPro" id="IPR040855">
    <property type="entry name" value="ORC_WH_C"/>
</dbReference>
<protein>
    <submittedName>
        <fullName evidence="9">Uncharacterized protein</fullName>
    </submittedName>
</protein>
<evidence type="ECO:0000256" key="4">
    <source>
        <dbReference type="ARBA" id="ARBA00023125"/>
    </source>
</evidence>
<dbReference type="GO" id="GO:0006270">
    <property type="term" value="P:DNA replication initiation"/>
    <property type="evidence" value="ECO:0007669"/>
    <property type="project" value="TreeGrafter"/>
</dbReference>
<gene>
    <name evidence="9" type="ORF">FH972_025571</name>
</gene>
<evidence type="ECO:0000256" key="5">
    <source>
        <dbReference type="ARBA" id="ARBA00023242"/>
    </source>
</evidence>
<dbReference type="PANTHER" id="PTHR12748">
    <property type="entry name" value="ORIGIN RECOGNITION COMPLEX SUBUNIT 3"/>
    <property type="match status" value="1"/>
</dbReference>
<dbReference type="InterPro" id="IPR020795">
    <property type="entry name" value="ORC3"/>
</dbReference>
<dbReference type="EMBL" id="VIBQ01000059">
    <property type="protein sequence ID" value="KAB8542108.1"/>
    <property type="molecule type" value="Genomic_DNA"/>
</dbReference>
<evidence type="ECO:0000259" key="7">
    <source>
        <dbReference type="Pfam" id="PF07034"/>
    </source>
</evidence>
<evidence type="ECO:0000256" key="2">
    <source>
        <dbReference type="ARBA" id="ARBA00010977"/>
    </source>
</evidence>
<dbReference type="CDD" id="cd20704">
    <property type="entry name" value="Orc3"/>
    <property type="match status" value="1"/>
</dbReference>
<evidence type="ECO:0000256" key="1">
    <source>
        <dbReference type="ARBA" id="ARBA00004123"/>
    </source>
</evidence>
<comment type="caution">
    <text evidence="9">The sequence shown here is derived from an EMBL/GenBank/DDBJ whole genome shotgun (WGS) entry which is preliminary data.</text>
</comment>
<dbReference type="GO" id="GO:0005656">
    <property type="term" value="C:nuclear pre-replicative complex"/>
    <property type="evidence" value="ECO:0007669"/>
    <property type="project" value="TreeGrafter"/>
</dbReference>
<feature type="region of interest" description="Disordered" evidence="6">
    <location>
        <begin position="452"/>
        <end position="481"/>
    </location>
</feature>
<evidence type="ECO:0000259" key="8">
    <source>
        <dbReference type="Pfam" id="PF18137"/>
    </source>
</evidence>
<evidence type="ECO:0000313" key="9">
    <source>
        <dbReference type="EMBL" id="KAB8542108.1"/>
    </source>
</evidence>
<dbReference type="AlphaFoldDB" id="A0A5N6L1D7"/>
<dbReference type="Pfam" id="PF18137">
    <property type="entry name" value="WHD_ORC"/>
    <property type="match status" value="1"/>
</dbReference>
<evidence type="ECO:0000256" key="3">
    <source>
        <dbReference type="ARBA" id="ARBA00022705"/>
    </source>
</evidence>
<keyword evidence="4" id="KW-0238">DNA-binding</keyword>
<feature type="domain" description="Origin recognition complex subunit 3 winged helix C-terminal" evidence="8">
    <location>
        <begin position="536"/>
        <end position="602"/>
    </location>
</feature>
<keyword evidence="3" id="KW-0235">DNA replication</keyword>
<dbReference type="PANTHER" id="PTHR12748:SF0">
    <property type="entry name" value="ORIGIN RECOGNITION COMPLEX SUBUNIT 3"/>
    <property type="match status" value="1"/>
</dbReference>
<name>A0A5N6L1D7_9ROSI</name>
<keyword evidence="10" id="KW-1185">Reference proteome</keyword>
<feature type="domain" description="Origin recognition complex subunit 3 N-terminal" evidence="7">
    <location>
        <begin position="25"/>
        <end position="231"/>
    </location>
</feature>
<reference evidence="9 10" key="1">
    <citation type="submission" date="2019-06" db="EMBL/GenBank/DDBJ databases">
        <title>A chromosomal-level reference genome of Carpinus fangiana (Coryloideae, Betulaceae).</title>
        <authorList>
            <person name="Yang X."/>
            <person name="Wang Z."/>
            <person name="Zhang L."/>
            <person name="Hao G."/>
            <person name="Liu J."/>
            <person name="Yang Y."/>
        </authorList>
    </citation>
    <scope>NUCLEOTIDE SEQUENCE [LARGE SCALE GENOMIC DNA]</scope>
    <source>
        <strain evidence="9">Cfa_2016G</strain>
        <tissue evidence="9">Leaf</tissue>
    </source>
</reference>
<comment type="similarity">
    <text evidence="2">Belongs to the ORC3 family.</text>
</comment>
<dbReference type="Pfam" id="PF07034">
    <property type="entry name" value="ORC3_N"/>
    <property type="match status" value="1"/>
</dbReference>
<sequence>MDQQKSYIYRQSKDRAAKRQRTEPVGVDMSFELRKRAYRAAWAQQEDQFDSLVKALHDPVLQDITQDICNTVENATLPAALIVTGSSGASNDVLFEQLRATVLAENTASCFVSLTASDAPNLKTLLKNLIRKATNETTGFDDEGDAQPEVASQRRLLNYDLQILHDWIKSRPQNSVIISFQDSEAFDAGILTDTLALLKSWLDRISFKLVFGIATSLDLFQDRLPKTALRNESVTAEKSTVRLGPTLVADFMQRQHDHMQSVHDFKQALKYAYMSHFYADPLSVFLCEGLSREEISPEHFEVVRHVPSFRKHIEALLKANDVATARDLLDSDDALLAAINAQIIAGRRQTVWTMGACSVIKAIRSAIPNREAVPFSALYTRTLSGTLQSSALMRETLLYARKADSTALIDLLTKVADTLIVMPPSSIDVSPDDFSDLQEELEALLDSHSGPLPLQSGSADGSSSQPNSTRVATSKKKQPAQSEAQVKYNSILSRFHDLLADYFTKALCPLSAVFLSEVLFYDLKSPHRDVFTPKPRVAVERALSAPHDYLGCQCCSTKEGGLSSTQPATAILYQLYLESGALINAFDLWSAFRAMIGEREKDERSAMALFFQSLAELKYLGMEHVALTDDNVSEGVVGSGVDDFEQHGAFVLVEPFGRLVDVVICAGIRTTDNLWPESACCSKGDRERLRCTMTVTSSS</sequence>
<proteinExistence type="inferred from homology"/>
<dbReference type="OrthoDB" id="10265211at2759"/>
<dbReference type="GO" id="GO:0005664">
    <property type="term" value="C:nuclear origin of replication recognition complex"/>
    <property type="evidence" value="ECO:0007669"/>
    <property type="project" value="InterPro"/>
</dbReference>